<sequence length="130" mass="15575">MSEEPREKKHKNPKKFALNMTASQFTKFYILHLLHKRPTMIAEEFKQEFKTISRNWQPAPSTLLNALHEMSDELGLLTKRKEIRGTRQVVYNYSISLKGEEEFEILKKKYKILFDEQKATIDRILREVYK</sequence>
<dbReference type="EMBL" id="JBBMEW010000010">
    <property type="protein sequence ID" value="MEQ2527596.1"/>
    <property type="molecule type" value="Genomic_DNA"/>
</dbReference>
<organism evidence="1 2">
    <name type="scientific">Robertmurraya yapensis</name>
    <name type="common">ex Hitch et al 2024</name>
    <dbReference type="NCBI Taxonomy" id="3133160"/>
    <lineage>
        <taxon>Bacteria</taxon>
        <taxon>Bacillati</taxon>
        <taxon>Bacillota</taxon>
        <taxon>Bacilli</taxon>
        <taxon>Bacillales</taxon>
        <taxon>Bacillaceae</taxon>
        <taxon>Robertmurraya</taxon>
    </lineage>
</organism>
<accession>A0ACC6SBZ6</accession>
<proteinExistence type="predicted"/>
<evidence type="ECO:0000313" key="1">
    <source>
        <dbReference type="EMBL" id="MEQ2527596.1"/>
    </source>
</evidence>
<reference evidence="1" key="1">
    <citation type="submission" date="2024-03" db="EMBL/GenBank/DDBJ databases">
        <title>Human intestinal bacterial collection.</title>
        <authorList>
            <person name="Pauvert C."/>
            <person name="Hitch T.C.A."/>
            <person name="Clavel T."/>
        </authorList>
    </citation>
    <scope>NUCLEOTIDE SEQUENCE</scope>
    <source>
        <strain evidence="1">CLA-AA-H227</strain>
    </source>
</reference>
<dbReference type="Proteomes" id="UP001439875">
    <property type="component" value="Unassembled WGS sequence"/>
</dbReference>
<protein>
    <submittedName>
        <fullName evidence="1">PadR family transcriptional regulator</fullName>
    </submittedName>
</protein>
<gene>
    <name evidence="1" type="ORF">WMO40_12865</name>
</gene>
<name>A0ACC6SBZ6_9BACI</name>
<comment type="caution">
    <text evidence="1">The sequence shown here is derived from an EMBL/GenBank/DDBJ whole genome shotgun (WGS) entry which is preliminary data.</text>
</comment>
<evidence type="ECO:0000313" key="2">
    <source>
        <dbReference type="Proteomes" id="UP001439875"/>
    </source>
</evidence>
<keyword evidence="2" id="KW-1185">Reference proteome</keyword>